<dbReference type="NCBIfam" id="NF037961">
    <property type="entry name" value="RodA_shape"/>
    <property type="match status" value="1"/>
</dbReference>
<feature type="non-terminal residue" evidence="7">
    <location>
        <position position="387"/>
    </location>
</feature>
<keyword evidence="3" id="KW-0133">Cell shape</keyword>
<feature type="transmembrane region" description="Helical" evidence="6">
    <location>
        <begin position="193"/>
        <end position="215"/>
    </location>
</feature>
<name>A0A7V5H2Y4_CALAY</name>
<evidence type="ECO:0000256" key="5">
    <source>
        <dbReference type="ARBA" id="ARBA00023136"/>
    </source>
</evidence>
<dbReference type="PANTHER" id="PTHR30474">
    <property type="entry name" value="CELL CYCLE PROTEIN"/>
    <property type="match status" value="1"/>
</dbReference>
<reference evidence="7" key="1">
    <citation type="journal article" date="2020" name="mSystems">
        <title>Genome- and Community-Level Interaction Insights into Carbon Utilization and Element Cycling Functions of Hydrothermarchaeota in Hydrothermal Sediment.</title>
        <authorList>
            <person name="Zhou Z."/>
            <person name="Liu Y."/>
            <person name="Xu W."/>
            <person name="Pan J."/>
            <person name="Luo Z.H."/>
            <person name="Li M."/>
        </authorList>
    </citation>
    <scope>NUCLEOTIDE SEQUENCE [LARGE SCALE GENOMIC DNA]</scope>
    <source>
        <strain evidence="7">HyVt-76</strain>
    </source>
</reference>
<evidence type="ECO:0000256" key="6">
    <source>
        <dbReference type="SAM" id="Phobius"/>
    </source>
</evidence>
<feature type="transmembrane region" description="Helical" evidence="6">
    <location>
        <begin position="163"/>
        <end position="187"/>
    </location>
</feature>
<comment type="caution">
    <text evidence="7">The sequence shown here is derived from an EMBL/GenBank/DDBJ whole genome shotgun (WGS) entry which is preliminary data.</text>
</comment>
<sequence>MAQFTNFLKKIDWLILGPTLILIVIGLMSIFSATYYSADNQNYFARQLIYATMGISFMLILNFLPFKLILKSSYFLYALSILSLIMVLFFGAKGFGAERWLRIGPMRLQPSEFAKIATVLALARYLSTNNRDVDYFKHLVMVFLLVLIPFALIVKQPDLGTSLVFLALIVPMLYMAGVSWFVLFVLLPPAVTMIVAFNTYAFIVWLTIIFIILIFTRQKLYLKIFVIIQNILIGSLTPVLWNSLKSYQKQRILTFLKPENDPQGAGYQIIQSKVAIGSGGIGGKGFLHGSQSQLNFLPAHHTDFIFSVLGEEWGFLGVITVLFIFLFLFLYLLWLANSVKSNYSQLAIIGLTTILAFHTVINIGMTIGFAPVTGLPLPFLSYGGSFF</sequence>
<dbReference type="InterPro" id="IPR001182">
    <property type="entry name" value="FtsW/RodA"/>
</dbReference>
<keyword evidence="5 6" id="KW-0472">Membrane</keyword>
<dbReference type="GO" id="GO:0008360">
    <property type="term" value="P:regulation of cell shape"/>
    <property type="evidence" value="ECO:0007669"/>
    <property type="project" value="UniProtKB-KW"/>
</dbReference>
<dbReference type="Proteomes" id="UP000886111">
    <property type="component" value="Unassembled WGS sequence"/>
</dbReference>
<dbReference type="NCBIfam" id="TIGR02210">
    <property type="entry name" value="rodA_shape"/>
    <property type="match status" value="1"/>
</dbReference>
<dbReference type="Pfam" id="PF01098">
    <property type="entry name" value="FTSW_RODA_SPOVE"/>
    <property type="match status" value="1"/>
</dbReference>
<feature type="transmembrane region" description="Helical" evidence="6">
    <location>
        <begin position="313"/>
        <end position="334"/>
    </location>
</feature>
<accession>A0A7V5H2Y4</accession>
<dbReference type="AlphaFoldDB" id="A0A7V5H2Y4"/>
<keyword evidence="4 6" id="KW-1133">Transmembrane helix</keyword>
<keyword evidence="2 6" id="KW-0812">Transmembrane</keyword>
<dbReference type="GO" id="GO:0032153">
    <property type="term" value="C:cell division site"/>
    <property type="evidence" value="ECO:0007669"/>
    <property type="project" value="TreeGrafter"/>
</dbReference>
<comment type="subcellular location">
    <subcellularLocation>
        <location evidence="1">Membrane</location>
        <topology evidence="1">Multi-pass membrane protein</topology>
    </subcellularLocation>
</comment>
<dbReference type="GO" id="GO:0051301">
    <property type="term" value="P:cell division"/>
    <property type="evidence" value="ECO:0007669"/>
    <property type="project" value="InterPro"/>
</dbReference>
<evidence type="ECO:0000256" key="1">
    <source>
        <dbReference type="ARBA" id="ARBA00004141"/>
    </source>
</evidence>
<dbReference type="InterPro" id="IPR011923">
    <property type="entry name" value="RodA/MrdB"/>
</dbReference>
<dbReference type="GO" id="GO:0015648">
    <property type="term" value="F:lipid-linked peptidoglycan transporter activity"/>
    <property type="evidence" value="ECO:0007669"/>
    <property type="project" value="TreeGrafter"/>
</dbReference>
<dbReference type="EMBL" id="DRTD01000277">
    <property type="protein sequence ID" value="HHE54876.1"/>
    <property type="molecule type" value="Genomic_DNA"/>
</dbReference>
<feature type="transmembrane region" description="Helical" evidence="6">
    <location>
        <begin position="220"/>
        <end position="241"/>
    </location>
</feature>
<feature type="transmembrane region" description="Helical" evidence="6">
    <location>
        <begin position="135"/>
        <end position="154"/>
    </location>
</feature>
<protein>
    <submittedName>
        <fullName evidence="7">Rod shape-determining protein RodA</fullName>
    </submittedName>
</protein>
<evidence type="ECO:0000256" key="3">
    <source>
        <dbReference type="ARBA" id="ARBA00022960"/>
    </source>
</evidence>
<gene>
    <name evidence="7" type="primary">rodA</name>
    <name evidence="7" type="ORF">ENL21_03780</name>
</gene>
<evidence type="ECO:0000256" key="4">
    <source>
        <dbReference type="ARBA" id="ARBA00022989"/>
    </source>
</evidence>
<proteinExistence type="predicted"/>
<feature type="transmembrane region" description="Helical" evidence="6">
    <location>
        <begin position="48"/>
        <end position="68"/>
    </location>
</feature>
<dbReference type="GO" id="GO:0005886">
    <property type="term" value="C:plasma membrane"/>
    <property type="evidence" value="ECO:0007669"/>
    <property type="project" value="TreeGrafter"/>
</dbReference>
<evidence type="ECO:0000256" key="2">
    <source>
        <dbReference type="ARBA" id="ARBA00022692"/>
    </source>
</evidence>
<dbReference type="PANTHER" id="PTHR30474:SF1">
    <property type="entry name" value="PEPTIDOGLYCAN GLYCOSYLTRANSFERASE MRDB"/>
    <property type="match status" value="1"/>
</dbReference>
<feature type="transmembrane region" description="Helical" evidence="6">
    <location>
        <begin position="346"/>
        <end position="370"/>
    </location>
</feature>
<feature type="transmembrane region" description="Helical" evidence="6">
    <location>
        <begin position="13"/>
        <end position="36"/>
    </location>
</feature>
<evidence type="ECO:0000313" key="7">
    <source>
        <dbReference type="EMBL" id="HHE54876.1"/>
    </source>
</evidence>
<organism evidence="7">
    <name type="scientific">Caldithrix abyssi</name>
    <dbReference type="NCBI Taxonomy" id="187145"/>
    <lineage>
        <taxon>Bacteria</taxon>
        <taxon>Pseudomonadati</taxon>
        <taxon>Calditrichota</taxon>
        <taxon>Calditrichia</taxon>
        <taxon>Calditrichales</taxon>
        <taxon>Calditrichaceae</taxon>
        <taxon>Caldithrix</taxon>
    </lineage>
</organism>
<feature type="transmembrane region" description="Helical" evidence="6">
    <location>
        <begin position="74"/>
        <end position="92"/>
    </location>
</feature>